<dbReference type="InterPro" id="IPR025652">
    <property type="entry name" value="TesB_C"/>
</dbReference>
<proteinExistence type="inferred from homology"/>
<dbReference type="InterPro" id="IPR029069">
    <property type="entry name" value="HotDog_dom_sf"/>
</dbReference>
<evidence type="ECO:0000313" key="6">
    <source>
        <dbReference type="Proteomes" id="UP001500596"/>
    </source>
</evidence>
<dbReference type="Proteomes" id="UP001500596">
    <property type="component" value="Unassembled WGS sequence"/>
</dbReference>
<evidence type="ECO:0000259" key="4">
    <source>
        <dbReference type="Pfam" id="PF13622"/>
    </source>
</evidence>
<dbReference type="InterPro" id="IPR003703">
    <property type="entry name" value="Acyl_CoA_thio"/>
</dbReference>
<comment type="caution">
    <text evidence="5">The sequence shown here is derived from an EMBL/GenBank/DDBJ whole genome shotgun (WGS) entry which is preliminary data.</text>
</comment>
<dbReference type="Pfam" id="PF13622">
    <property type="entry name" value="4HBT_3"/>
    <property type="match status" value="1"/>
</dbReference>
<dbReference type="Gene3D" id="2.40.160.210">
    <property type="entry name" value="Acyl-CoA thioesterase, double hotdog domain"/>
    <property type="match status" value="1"/>
</dbReference>
<keyword evidence="2" id="KW-0378">Hydrolase</keyword>
<organism evidence="5 6">
    <name type="scientific">Microbacterium lacus</name>
    <dbReference type="NCBI Taxonomy" id="415217"/>
    <lineage>
        <taxon>Bacteria</taxon>
        <taxon>Bacillati</taxon>
        <taxon>Actinomycetota</taxon>
        <taxon>Actinomycetes</taxon>
        <taxon>Micrococcales</taxon>
        <taxon>Microbacteriaceae</taxon>
        <taxon>Microbacterium</taxon>
    </lineage>
</organism>
<sequence length="321" mass="35536">MKIRRDDIRLSYNTVIDAPHTTPAADDYSPDPDPVASMLAVLDLSQSGARTTEDIFTGVSQSMPLGRVYGGQVLAQSIVAAERTIPDGRSVHSMHGYFLRPGDASQGITFSVDRIHDGRSFSTRRTQAFQQGVPIFSMIASFQDEDPGIEHQAEMPAGLPAPEDLPDLEDHLAGLHPVSKRLFTDRPLDLRHVPSPIYLSVQGERVPRQAVWMRTRREIPDDPATHRAALAYLSDMTIQESILRAHGVAWATPGLKVASLDHAMWWHRPGRVDEWMLYVQESPNARGGRGLATGRIFSRDGVLVASVAQEIMIRLPEAPRE</sequence>
<accession>A0ABN2GQ82</accession>
<gene>
    <name evidence="5" type="ORF">GCM10009807_18860</name>
</gene>
<feature type="domain" description="Acyl-CoA thioesterase-like N-terminal HotDog" evidence="4">
    <location>
        <begin position="61"/>
        <end position="143"/>
    </location>
</feature>
<dbReference type="Pfam" id="PF02551">
    <property type="entry name" value="Acyl_CoA_thio"/>
    <property type="match status" value="1"/>
</dbReference>
<dbReference type="PANTHER" id="PTHR11066:SF34">
    <property type="entry name" value="ACYL-COENZYME A THIOESTERASE 8"/>
    <property type="match status" value="1"/>
</dbReference>
<evidence type="ECO:0000259" key="3">
    <source>
        <dbReference type="Pfam" id="PF02551"/>
    </source>
</evidence>
<name>A0ABN2GQ82_9MICO</name>
<keyword evidence="6" id="KW-1185">Reference proteome</keyword>
<evidence type="ECO:0000313" key="5">
    <source>
        <dbReference type="EMBL" id="GAA1675022.1"/>
    </source>
</evidence>
<feature type="domain" description="Acyl-CoA thioesterase 2 C-terminal" evidence="3">
    <location>
        <begin position="196"/>
        <end position="310"/>
    </location>
</feature>
<evidence type="ECO:0000256" key="1">
    <source>
        <dbReference type="ARBA" id="ARBA00006538"/>
    </source>
</evidence>
<protein>
    <submittedName>
        <fullName evidence="5">Acyl-CoA thioesterase II</fullName>
    </submittedName>
</protein>
<dbReference type="CDD" id="cd03445">
    <property type="entry name" value="Thioesterase_II_repeat2"/>
    <property type="match status" value="1"/>
</dbReference>
<dbReference type="SUPFAM" id="SSF54637">
    <property type="entry name" value="Thioesterase/thiol ester dehydrase-isomerase"/>
    <property type="match status" value="2"/>
</dbReference>
<dbReference type="InterPro" id="IPR049449">
    <property type="entry name" value="TesB_ACOT8-like_N"/>
</dbReference>
<comment type="similarity">
    <text evidence="1">Belongs to the C/M/P thioester hydrolase family.</text>
</comment>
<dbReference type="EMBL" id="BAAAPK010000001">
    <property type="protein sequence ID" value="GAA1675022.1"/>
    <property type="molecule type" value="Genomic_DNA"/>
</dbReference>
<dbReference type="InterPro" id="IPR042171">
    <property type="entry name" value="Acyl-CoA_hotdog"/>
</dbReference>
<dbReference type="CDD" id="cd03444">
    <property type="entry name" value="Thioesterase_II_repeat1"/>
    <property type="match status" value="1"/>
</dbReference>
<dbReference type="PANTHER" id="PTHR11066">
    <property type="entry name" value="ACYL-COA THIOESTERASE"/>
    <property type="match status" value="1"/>
</dbReference>
<evidence type="ECO:0000256" key="2">
    <source>
        <dbReference type="ARBA" id="ARBA00022801"/>
    </source>
</evidence>
<reference evidence="5 6" key="1">
    <citation type="journal article" date="2019" name="Int. J. Syst. Evol. Microbiol.">
        <title>The Global Catalogue of Microorganisms (GCM) 10K type strain sequencing project: providing services to taxonomists for standard genome sequencing and annotation.</title>
        <authorList>
            <consortium name="The Broad Institute Genomics Platform"/>
            <consortium name="The Broad Institute Genome Sequencing Center for Infectious Disease"/>
            <person name="Wu L."/>
            <person name="Ma J."/>
        </authorList>
    </citation>
    <scope>NUCLEOTIDE SEQUENCE [LARGE SCALE GENOMIC DNA]</scope>
    <source>
        <strain evidence="5 6">JCM 15575</strain>
    </source>
</reference>